<dbReference type="OMA" id="CMSERVD"/>
<organism evidence="2 15">
    <name type="scientific">Mycobacterium tuberculosis</name>
    <dbReference type="NCBI Taxonomy" id="1773"/>
    <lineage>
        <taxon>Bacteria</taxon>
        <taxon>Bacillati</taxon>
        <taxon>Actinomycetota</taxon>
        <taxon>Actinomycetes</taxon>
        <taxon>Mycobacteriales</taxon>
        <taxon>Mycobacteriaceae</taxon>
        <taxon>Mycobacterium</taxon>
        <taxon>Mycobacterium tuberculosis complex</taxon>
    </lineage>
</organism>
<dbReference type="RefSeq" id="WP_003403039.1">
    <property type="nucleotide sequence ID" value="NZ_AP017901.1"/>
</dbReference>
<dbReference type="Pfam" id="PF01402">
    <property type="entry name" value="RHH_1"/>
    <property type="match status" value="1"/>
</dbReference>
<accession>A0A045IWN8</accession>
<evidence type="ECO:0000313" key="4">
    <source>
        <dbReference type="EMBL" id="CKQ80542.1"/>
    </source>
</evidence>
<name>A0A045IWN8_MYCTX</name>
<evidence type="ECO:0000313" key="17">
    <source>
        <dbReference type="Proteomes" id="UP000049023"/>
    </source>
</evidence>
<dbReference type="Proteomes" id="UP000046680">
    <property type="component" value="Unassembled WGS sequence"/>
</dbReference>
<reference evidence="10 20" key="3">
    <citation type="submission" date="2016-04" db="EMBL/GenBank/DDBJ databases">
        <authorList>
            <person name="Bigi M."/>
            <person name="Bigi F."/>
            <person name="Soria M.A."/>
        </authorList>
    </citation>
    <scope>NUCLEOTIDE SEQUENCE [LARGE SCALE GENOMIC DNA]</scope>
    <source>
        <strain evidence="10 20">6548</strain>
    </source>
</reference>
<reference evidence="11 21" key="4">
    <citation type="journal article" date="2017" name="N. Engl. J. Med.">
        <title>Transmission of Extensively Drug-Resistant Tuberculosis in South Africa.</title>
        <authorList>
            <person name="Shah N.S."/>
            <person name="Auld S.C."/>
            <person name="Brust J.C."/>
            <person name="Mathema B."/>
            <person name="Ismail N."/>
            <person name="Moodley P."/>
            <person name="Mlisana K."/>
            <person name="Allana S."/>
            <person name="Campbell A."/>
            <person name="Mthiyane T."/>
            <person name="Morris N."/>
            <person name="Mpangase P."/>
            <person name="van der Meulen H."/>
            <person name="Omar S.V."/>
            <person name="Brown T.S."/>
            <person name="Narechania A."/>
            <person name="Shaskina E."/>
            <person name="Kapwata T."/>
            <person name="Kreiswirth B."/>
            <person name="Gandhi N.R."/>
        </authorList>
    </citation>
    <scope>NUCLEOTIDE SEQUENCE [LARGE SCALE GENOMIC DNA]</scope>
    <source>
        <strain evidence="11 21">32301_S10</strain>
    </source>
</reference>
<dbReference type="EMBL" id="LWDQ01000001">
    <property type="protein sequence ID" value="OMH58466.1"/>
    <property type="molecule type" value="Genomic_DNA"/>
</dbReference>
<evidence type="ECO:0000313" key="16">
    <source>
        <dbReference type="Proteomes" id="UP000048948"/>
    </source>
</evidence>
<dbReference type="Proteomes" id="UP000049023">
    <property type="component" value="Unassembled WGS sequence"/>
</dbReference>
<dbReference type="EMBL" id="QTBD01000043">
    <property type="protein sequence ID" value="REQ55941.1"/>
    <property type="molecule type" value="Genomic_DNA"/>
</dbReference>
<evidence type="ECO:0000313" key="15">
    <source>
        <dbReference type="Proteomes" id="UP000046947"/>
    </source>
</evidence>
<dbReference type="EMBL" id="CGCX01000659">
    <property type="protein sequence ID" value="CFR81133.1"/>
    <property type="molecule type" value="Genomic_DNA"/>
</dbReference>
<dbReference type="Proteomes" id="UP000045842">
    <property type="component" value="Unassembled WGS sequence"/>
</dbReference>
<dbReference type="EMBL" id="CSAD01000076">
    <property type="protein sequence ID" value="COV01637.1"/>
    <property type="molecule type" value="Genomic_DNA"/>
</dbReference>
<dbReference type="InterPro" id="IPR002145">
    <property type="entry name" value="CopG"/>
</dbReference>
<dbReference type="InterPro" id="IPR010985">
    <property type="entry name" value="Ribbon_hlx_hlx"/>
</dbReference>
<reference evidence="12 22" key="7">
    <citation type="submission" date="2018-08" db="EMBL/GenBank/DDBJ databases">
        <authorList>
            <person name="Fokvardsen B D."/>
            <person name="Norman A."/>
        </authorList>
    </citation>
    <scope>NUCLEOTIDE SEQUENCE [LARGE SCALE GENOMIC DNA]</scope>
    <source>
        <strain evidence="12 22">DKC2</strain>
    </source>
</reference>
<dbReference type="EMBL" id="COPH01000007">
    <property type="protein sequence ID" value="CLV80182.1"/>
    <property type="molecule type" value="Genomic_DNA"/>
</dbReference>
<evidence type="ECO:0000313" key="3">
    <source>
        <dbReference type="EMBL" id="CFR81133.1"/>
    </source>
</evidence>
<evidence type="ECO:0000313" key="2">
    <source>
        <dbReference type="EMBL" id="CFE46908.1"/>
    </source>
</evidence>
<evidence type="ECO:0000313" key="5">
    <source>
        <dbReference type="EMBL" id="CKR43285.1"/>
    </source>
</evidence>
<evidence type="ECO:0000313" key="7">
    <source>
        <dbReference type="EMBL" id="CLV80182.1"/>
    </source>
</evidence>
<evidence type="ECO:0000313" key="13">
    <source>
        <dbReference type="Proteomes" id="UP000045842"/>
    </source>
</evidence>
<evidence type="ECO:0000313" key="19">
    <source>
        <dbReference type="Proteomes" id="UP000050164"/>
    </source>
</evidence>
<dbReference type="EMBL" id="CFOH01000044">
    <property type="protein sequence ID" value="CFE46908.1"/>
    <property type="molecule type" value="Genomic_DNA"/>
</dbReference>
<dbReference type="Proteomes" id="UP000050139">
    <property type="component" value="Unassembled WGS sequence"/>
</dbReference>
<reference evidence="9 23" key="8">
    <citation type="submission" date="2021-03" db="EMBL/GenBank/DDBJ databases">
        <title>Whole Genome Sequencing of Mycobacterium tuberculosis clinical isolates from Arunachal Pradesh, India.</title>
        <authorList>
            <person name="Singh S."/>
            <person name="Mudliar S.R."/>
            <person name="Kulsum U."/>
            <person name="Rufai S.B."/>
            <person name="Singh P.K."/>
            <person name="Umpo M."/>
            <person name="Nyori M."/>
        </authorList>
    </citation>
    <scope>NUCLEOTIDE SEQUENCE [LARGE SCALE GENOMIC DNA]</scope>
    <source>
        <strain evidence="9 23">OMICS/BPL/0142/20/SP</strain>
    </source>
</reference>
<feature type="domain" description="Ribbon-helix-helix protein CopG" evidence="1">
    <location>
        <begin position="4"/>
        <end position="39"/>
    </location>
</feature>
<proteinExistence type="predicted"/>
<evidence type="ECO:0000313" key="10">
    <source>
        <dbReference type="EMBL" id="OMH58466.1"/>
    </source>
</evidence>
<dbReference type="EMBL" id="CNGE01000012">
    <property type="protein sequence ID" value="CKR59847.1"/>
    <property type="molecule type" value="Genomic_DNA"/>
</dbReference>
<evidence type="ECO:0000313" key="20">
    <source>
        <dbReference type="Proteomes" id="UP000189452"/>
    </source>
</evidence>
<sequence>MDKTTVYLPDELKAAVKRAARQRGVSEAQVIRESIRAAVGGAKPPPRGGLYAGSEPIARRVDELLAGFGER</sequence>
<evidence type="ECO:0000313" key="18">
    <source>
        <dbReference type="Proteomes" id="UP000050139"/>
    </source>
</evidence>
<evidence type="ECO:0000313" key="21">
    <source>
        <dbReference type="Proteomes" id="UP000256381"/>
    </source>
</evidence>
<reference evidence="11" key="6">
    <citation type="submission" date="2018-07" db="EMBL/GenBank/DDBJ databases">
        <authorList>
            <person name="Shah S."/>
            <person name="Brown T."/>
            <person name="Auld S."/>
            <person name="Bratton K."/>
            <person name="Narechania A."/>
            <person name="Mathema B."/>
            <person name="Gandhi N."/>
        </authorList>
    </citation>
    <scope>NUCLEOTIDE SEQUENCE</scope>
    <source>
        <strain evidence="11">32301_S10</strain>
    </source>
</reference>
<dbReference type="SUPFAM" id="SSF47598">
    <property type="entry name" value="Ribbon-helix-helix"/>
    <property type="match status" value="1"/>
</dbReference>
<dbReference type="Proteomes" id="UP000050164">
    <property type="component" value="Unassembled WGS sequence"/>
</dbReference>
<dbReference type="Proteomes" id="UP000671119">
    <property type="component" value="Unassembled WGS sequence"/>
</dbReference>
<evidence type="ECO:0000313" key="12">
    <source>
        <dbReference type="EMBL" id="VCU48817.1"/>
    </source>
</evidence>
<evidence type="ECO:0000313" key="9">
    <source>
        <dbReference type="EMBL" id="MBP0681849.1"/>
    </source>
</evidence>
<protein>
    <submittedName>
        <fullName evidence="2 10">Antitoxin</fullName>
    </submittedName>
    <submittedName>
        <fullName evidence="9">Type II toxin-antitoxin system antitoxin VapB26</fullName>
    </submittedName>
</protein>
<dbReference type="EMBL" id="JAGIZI010000002">
    <property type="protein sequence ID" value="MBP0681849.1"/>
    <property type="molecule type" value="Genomic_DNA"/>
</dbReference>
<dbReference type="EMBL" id="CNFU01000008">
    <property type="protein sequence ID" value="CKQ80542.1"/>
    <property type="molecule type" value="Genomic_DNA"/>
</dbReference>
<reference evidence="13 14" key="2">
    <citation type="submission" date="2015-03" db="EMBL/GenBank/DDBJ databases">
        <authorList>
            <consortium name="Pathogen Informatics"/>
        </authorList>
    </citation>
    <scope>NUCLEOTIDE SEQUENCE [LARGE SCALE GENOMIC DNA]</scope>
    <source>
        <strain evidence="6 16">Bir 172</strain>
        <strain evidence="5 19">Bir 185</strain>
        <strain evidence="4 17">Bir 187</strain>
        <strain evidence="3 14">C09601061</strain>
        <strain evidence="8 13">G09801536</strain>
        <strain evidence="2 15">H09601792</strain>
    </source>
</reference>
<evidence type="ECO:0000313" key="11">
    <source>
        <dbReference type="EMBL" id="REQ55941.1"/>
    </source>
</evidence>
<evidence type="ECO:0000313" key="8">
    <source>
        <dbReference type="EMBL" id="COV01637.1"/>
    </source>
</evidence>
<dbReference type="Proteomes" id="UP000300237">
    <property type="component" value="Chromosome"/>
</dbReference>
<evidence type="ECO:0000313" key="14">
    <source>
        <dbReference type="Proteomes" id="UP000046680"/>
    </source>
</evidence>
<evidence type="ECO:0000313" key="22">
    <source>
        <dbReference type="Proteomes" id="UP000300237"/>
    </source>
</evidence>
<dbReference type="EMBL" id="CNFT01000250">
    <property type="protein sequence ID" value="CKR43285.1"/>
    <property type="molecule type" value="Genomic_DNA"/>
</dbReference>
<evidence type="ECO:0000259" key="1">
    <source>
        <dbReference type="Pfam" id="PF01402"/>
    </source>
</evidence>
<dbReference type="SMR" id="A0A045IWN8"/>
<reference evidence="7 18" key="1">
    <citation type="submission" date="2015-03" db="EMBL/GenBank/DDBJ databases">
        <authorList>
            <consortium name="Pathogen Informatics"/>
            <person name="Murphy D."/>
        </authorList>
    </citation>
    <scope>NUCLEOTIDE SEQUENCE [LARGE SCALE GENOMIC DNA]</scope>
    <source>
        <strain evidence="7 18">0268S</strain>
    </source>
</reference>
<dbReference type="CDD" id="cd21631">
    <property type="entry name" value="RHH_CopG_NikR-like"/>
    <property type="match status" value="1"/>
</dbReference>
<gene>
    <name evidence="9" type="primary">vapB26</name>
    <name evidence="10" type="ORF">A4S10_00616</name>
    <name evidence="12" type="ORF">DKC2_0621</name>
    <name evidence="11" type="ORF">DSJ38_03295</name>
    <name evidence="3" type="ORF">ERS007657_01908</name>
    <name evidence="8" type="ORF">ERS007679_00843</name>
    <name evidence="2" type="ORF">ERS007688_00484</name>
    <name evidence="6" type="ORF">ERS027646_00155</name>
    <name evidence="5" type="ORF">ERS027659_01396</name>
    <name evidence="4" type="ORF">ERS027661_00091</name>
    <name evidence="7" type="ORF">ERS094118_01285</name>
    <name evidence="9" type="ORF">J8J21_01580</name>
</gene>
<dbReference type="Proteomes" id="UP000046947">
    <property type="component" value="Unassembled WGS sequence"/>
</dbReference>
<dbReference type="EMBL" id="LR027516">
    <property type="protein sequence ID" value="VCU48817.1"/>
    <property type="molecule type" value="Genomic_DNA"/>
</dbReference>
<evidence type="ECO:0000313" key="23">
    <source>
        <dbReference type="Proteomes" id="UP000671119"/>
    </source>
</evidence>
<dbReference type="Proteomes" id="UP000048948">
    <property type="component" value="Unassembled WGS sequence"/>
</dbReference>
<evidence type="ECO:0000313" key="6">
    <source>
        <dbReference type="EMBL" id="CKR59847.1"/>
    </source>
</evidence>
<reference evidence="10 20" key="5">
    <citation type="submission" date="2017-02" db="EMBL/GenBank/DDBJ databases">
        <title>Protein polymorphisms may explain contrasting epidemiological fitness of two variants of a multidrug-resistant Mycobacterium tuberculosis strain.</title>
        <authorList>
            <person name="Bigi M.M."/>
            <person name="Lopez B."/>
            <person name="Blanco F.C."/>
            <person name="Sasiain M.C."/>
            <person name="De La Barrera S."/>
            <person name="Ritacco V."/>
            <person name="Bigi F."/>
            <person name="Soria M.A."/>
        </authorList>
    </citation>
    <scope>NUCLEOTIDE SEQUENCE [LARGE SCALE GENOMIC DNA]</scope>
    <source>
        <strain evidence="10 20">6548</strain>
    </source>
</reference>
<dbReference type="AlphaFoldDB" id="A0A045IWN8"/>
<dbReference type="Proteomes" id="UP000189452">
    <property type="component" value="Chromosome"/>
</dbReference>
<dbReference type="GO" id="GO:0006355">
    <property type="term" value="P:regulation of DNA-templated transcription"/>
    <property type="evidence" value="ECO:0007669"/>
    <property type="project" value="InterPro"/>
</dbReference>
<dbReference type="Proteomes" id="UP000256381">
    <property type="component" value="Unassembled WGS sequence"/>
</dbReference>